<name>A0AA90VPU8_9BACT</name>
<evidence type="ECO:0000313" key="2">
    <source>
        <dbReference type="EMBL" id="MQO93559.1"/>
    </source>
</evidence>
<feature type="compositionally biased region" description="Polar residues" evidence="1">
    <location>
        <begin position="13"/>
        <end position="24"/>
    </location>
</feature>
<dbReference type="RefSeq" id="WP_153139491.1">
    <property type="nucleotide sequence ID" value="NZ_VZAP01000159.1"/>
</dbReference>
<dbReference type="EMBL" id="VZAP01000159">
    <property type="protein sequence ID" value="MQO93559.1"/>
    <property type="molecule type" value="Genomic_DNA"/>
</dbReference>
<organism evidence="2 3">
    <name type="scientific">Segatella copri</name>
    <dbReference type="NCBI Taxonomy" id="165179"/>
    <lineage>
        <taxon>Bacteria</taxon>
        <taxon>Pseudomonadati</taxon>
        <taxon>Bacteroidota</taxon>
        <taxon>Bacteroidia</taxon>
        <taxon>Bacteroidales</taxon>
        <taxon>Prevotellaceae</taxon>
        <taxon>Segatella</taxon>
    </lineage>
</organism>
<comment type="caution">
    <text evidence="2">The sequence shown here is derived from an EMBL/GenBank/DDBJ whole genome shotgun (WGS) entry which is preliminary data.</text>
</comment>
<feature type="region of interest" description="Disordered" evidence="1">
    <location>
        <begin position="1"/>
        <end position="24"/>
    </location>
</feature>
<protein>
    <submittedName>
        <fullName evidence="2">Uncharacterized protein</fullName>
    </submittedName>
</protein>
<dbReference type="Proteomes" id="UP000421283">
    <property type="component" value="Unassembled WGS sequence"/>
</dbReference>
<proteinExistence type="predicted"/>
<dbReference type="AlphaFoldDB" id="A0AA90VPU8"/>
<sequence length="341" mass="39174">MYATIQNRKKSRVFSSDKPTSISKFSMSREPLEGHQTRVDWKTSTILGDTVGVHMKAIIGPEHQQGGSPEHGVQQNIMNRLPTSPFLNAPNKYVRGHLLNDNVGGPGKDFNLFPITADANGKHERNIESHVKQWVNVDKRWVDYEVIVHKKNEQLDKGYNENYINSEFVCTATLLARNSRNELVPTGKYVNSTIHSNYNSTNNATIESGEVDLPDEMTDARSKYIPLWSKAKGEEPWVDSTIMEELATEYRFNPISTKDMIILQKGIGKATFAALEEIFMNGIYDYSHFNRSQKFAYIRLKRIGIKTIIENLRRERLYNSAFKRRNRSSSIREKKKPRKSM</sequence>
<reference evidence="3" key="1">
    <citation type="submission" date="2019-09" db="EMBL/GenBank/DDBJ databases">
        <title>Distinct polysaccharide growth profiles of human intestinal Prevotella copri isolates.</title>
        <authorList>
            <person name="Fehlner-Peach H."/>
            <person name="Magnabosco C."/>
            <person name="Raghavan V."/>
            <person name="Scher J.U."/>
            <person name="Tett A."/>
            <person name="Cox L.M."/>
            <person name="Gottsegen C."/>
            <person name="Watters A."/>
            <person name="Wiltshire- Gordon J.D."/>
            <person name="Segata N."/>
            <person name="Bonneau R."/>
            <person name="Littman D.R."/>
        </authorList>
    </citation>
    <scope>NUCLEOTIDE SEQUENCE [LARGE SCALE GENOMIC DNA]</scope>
    <source>
        <strain evidence="3">iAU3127</strain>
    </source>
</reference>
<evidence type="ECO:0000256" key="1">
    <source>
        <dbReference type="SAM" id="MobiDB-lite"/>
    </source>
</evidence>
<evidence type="ECO:0000313" key="3">
    <source>
        <dbReference type="Proteomes" id="UP000421283"/>
    </source>
</evidence>
<gene>
    <name evidence="2" type="ORF">F7D31_13025</name>
</gene>
<accession>A0AA90VPU8</accession>